<name>A0AAD5G6N8_AMBAR</name>
<organism evidence="1 2">
    <name type="scientific">Ambrosia artemisiifolia</name>
    <name type="common">Common ragweed</name>
    <dbReference type="NCBI Taxonomy" id="4212"/>
    <lineage>
        <taxon>Eukaryota</taxon>
        <taxon>Viridiplantae</taxon>
        <taxon>Streptophyta</taxon>
        <taxon>Embryophyta</taxon>
        <taxon>Tracheophyta</taxon>
        <taxon>Spermatophyta</taxon>
        <taxon>Magnoliopsida</taxon>
        <taxon>eudicotyledons</taxon>
        <taxon>Gunneridae</taxon>
        <taxon>Pentapetalae</taxon>
        <taxon>asterids</taxon>
        <taxon>campanulids</taxon>
        <taxon>Asterales</taxon>
        <taxon>Asteraceae</taxon>
        <taxon>Asteroideae</taxon>
        <taxon>Heliantheae alliance</taxon>
        <taxon>Heliantheae</taxon>
        <taxon>Ambrosia</taxon>
    </lineage>
</organism>
<dbReference type="AlphaFoldDB" id="A0AAD5G6N8"/>
<dbReference type="Proteomes" id="UP001206925">
    <property type="component" value="Unassembled WGS sequence"/>
</dbReference>
<accession>A0AAD5G6N8</accession>
<dbReference type="EMBL" id="JAMZMK010010732">
    <property type="protein sequence ID" value="KAI7730554.1"/>
    <property type="molecule type" value="Genomic_DNA"/>
</dbReference>
<reference evidence="1" key="1">
    <citation type="submission" date="2022-06" db="EMBL/GenBank/DDBJ databases">
        <title>Uncovering the hologenomic basis of an extraordinary plant invasion.</title>
        <authorList>
            <person name="Bieker V.C."/>
            <person name="Martin M.D."/>
            <person name="Gilbert T."/>
            <person name="Hodgins K."/>
            <person name="Battlay P."/>
            <person name="Petersen B."/>
            <person name="Wilson J."/>
        </authorList>
    </citation>
    <scope>NUCLEOTIDE SEQUENCE</scope>
    <source>
        <strain evidence="1">AA19_3_7</strain>
        <tissue evidence="1">Leaf</tissue>
    </source>
</reference>
<protein>
    <submittedName>
        <fullName evidence="1">Uncharacterized protein</fullName>
    </submittedName>
</protein>
<proteinExistence type="predicted"/>
<evidence type="ECO:0000313" key="2">
    <source>
        <dbReference type="Proteomes" id="UP001206925"/>
    </source>
</evidence>
<comment type="caution">
    <text evidence="1">The sequence shown here is derived from an EMBL/GenBank/DDBJ whole genome shotgun (WGS) entry which is preliminary data.</text>
</comment>
<evidence type="ECO:0000313" key="1">
    <source>
        <dbReference type="EMBL" id="KAI7730554.1"/>
    </source>
</evidence>
<sequence>MPLKGTDLISAAVVVVRNPNDGDGGGIVVEPVMNC</sequence>
<keyword evidence="2" id="KW-1185">Reference proteome</keyword>
<gene>
    <name evidence="1" type="ORF">M8C21_002706</name>
</gene>